<evidence type="ECO:0000313" key="3">
    <source>
        <dbReference type="Proteomes" id="UP001560573"/>
    </source>
</evidence>
<evidence type="ECO:0000313" key="2">
    <source>
        <dbReference type="EMBL" id="MEX6690117.1"/>
    </source>
</evidence>
<dbReference type="EMBL" id="JAULBC010000008">
    <property type="protein sequence ID" value="MEX6690117.1"/>
    <property type="molecule type" value="Genomic_DNA"/>
</dbReference>
<gene>
    <name evidence="2" type="ORF">QTN47_21590</name>
</gene>
<feature type="transmembrane region" description="Helical" evidence="1">
    <location>
        <begin position="164"/>
        <end position="181"/>
    </location>
</feature>
<evidence type="ECO:0008006" key="4">
    <source>
        <dbReference type="Google" id="ProtNLM"/>
    </source>
</evidence>
<dbReference type="Proteomes" id="UP001560573">
    <property type="component" value="Unassembled WGS sequence"/>
</dbReference>
<feature type="transmembrane region" description="Helical" evidence="1">
    <location>
        <begin position="107"/>
        <end position="126"/>
    </location>
</feature>
<name>A0ABV3ZJR3_9BACT</name>
<accession>A0ABV3ZJR3</accession>
<reference evidence="2 3" key="1">
    <citation type="submission" date="2023-07" db="EMBL/GenBank/DDBJ databases">
        <authorList>
            <person name="Lian W.-H."/>
        </authorList>
    </citation>
    <scope>NUCLEOTIDE SEQUENCE [LARGE SCALE GENOMIC DNA]</scope>
    <source>
        <strain evidence="2 3">SYSU DXS3180</strain>
    </source>
</reference>
<keyword evidence="1" id="KW-0812">Transmembrane</keyword>
<proteinExistence type="predicted"/>
<keyword evidence="3" id="KW-1185">Reference proteome</keyword>
<comment type="caution">
    <text evidence="2">The sequence shown here is derived from an EMBL/GenBank/DDBJ whole genome shotgun (WGS) entry which is preliminary data.</text>
</comment>
<sequence>MTKITNISQLTRLHTLIPARIQKPAAVSCGRCNYVNEVNNVFCTNCGYPIKHTPEVLSLYHIRDKSRHTLLTQCNSVIVVARWVLYVLAALCLTGTGFMFGSREDKLTLFIITFIMAVMFGVLGYWSRYKPFTALLVSFVVVITFSTISVFGSVIHAFTTTNGLYTILFSMVIIYFLLRGIQAAYRADLVNEELEIV</sequence>
<organism evidence="2 3">
    <name type="scientific">Danxiaibacter flavus</name>
    <dbReference type="NCBI Taxonomy" id="3049108"/>
    <lineage>
        <taxon>Bacteria</taxon>
        <taxon>Pseudomonadati</taxon>
        <taxon>Bacteroidota</taxon>
        <taxon>Chitinophagia</taxon>
        <taxon>Chitinophagales</taxon>
        <taxon>Chitinophagaceae</taxon>
        <taxon>Danxiaibacter</taxon>
    </lineage>
</organism>
<feature type="transmembrane region" description="Helical" evidence="1">
    <location>
        <begin position="83"/>
        <end position="101"/>
    </location>
</feature>
<protein>
    <recommendedName>
        <fullName evidence="4">Zinc ribbon domain-containing protein</fullName>
    </recommendedName>
</protein>
<dbReference type="RefSeq" id="WP_369331528.1">
    <property type="nucleotide sequence ID" value="NZ_JAULBC010000008.1"/>
</dbReference>
<keyword evidence="1" id="KW-1133">Transmembrane helix</keyword>
<keyword evidence="1" id="KW-0472">Membrane</keyword>
<evidence type="ECO:0000256" key="1">
    <source>
        <dbReference type="SAM" id="Phobius"/>
    </source>
</evidence>
<feature type="transmembrane region" description="Helical" evidence="1">
    <location>
        <begin position="133"/>
        <end position="158"/>
    </location>
</feature>